<evidence type="ECO:0000256" key="7">
    <source>
        <dbReference type="ARBA" id="ARBA00022723"/>
    </source>
</evidence>
<keyword evidence="6 13" id="KW-0812">Transmembrane</keyword>
<evidence type="ECO:0000256" key="6">
    <source>
        <dbReference type="ARBA" id="ARBA00022692"/>
    </source>
</evidence>
<protein>
    <submittedName>
        <fullName evidence="15">Cytochrome b</fullName>
    </submittedName>
</protein>
<gene>
    <name evidence="15" type="ORF">K2U94_10690</name>
</gene>
<evidence type="ECO:0000256" key="5">
    <source>
        <dbReference type="ARBA" id="ARBA00022617"/>
    </source>
</evidence>
<evidence type="ECO:0000256" key="2">
    <source>
        <dbReference type="ARBA" id="ARBA00004651"/>
    </source>
</evidence>
<evidence type="ECO:0000256" key="11">
    <source>
        <dbReference type="ARBA" id="ARBA00023136"/>
    </source>
</evidence>
<feature type="domain" description="Cytochrome b561 bacterial/Ni-hydrogenase" evidence="14">
    <location>
        <begin position="8"/>
        <end position="183"/>
    </location>
</feature>
<keyword evidence="11 13" id="KW-0472">Membrane</keyword>
<evidence type="ECO:0000256" key="3">
    <source>
        <dbReference type="ARBA" id="ARBA00022448"/>
    </source>
</evidence>
<dbReference type="InterPro" id="IPR016174">
    <property type="entry name" value="Di-haem_cyt_TM"/>
</dbReference>
<proteinExistence type="inferred from homology"/>
<feature type="transmembrane region" description="Helical" evidence="13">
    <location>
        <begin position="155"/>
        <end position="174"/>
    </location>
</feature>
<keyword evidence="8" id="KW-0249">Electron transport</keyword>
<evidence type="ECO:0000256" key="10">
    <source>
        <dbReference type="ARBA" id="ARBA00023004"/>
    </source>
</evidence>
<keyword evidence="5" id="KW-0349">Heme</keyword>
<organism evidence="15 16">
    <name type="scientific">Candidatus Rhodoblastus alkanivorans</name>
    <dbReference type="NCBI Taxonomy" id="2954117"/>
    <lineage>
        <taxon>Bacteria</taxon>
        <taxon>Pseudomonadati</taxon>
        <taxon>Pseudomonadota</taxon>
        <taxon>Alphaproteobacteria</taxon>
        <taxon>Hyphomicrobiales</taxon>
        <taxon>Rhodoblastaceae</taxon>
        <taxon>Rhodoblastus</taxon>
    </lineage>
</organism>
<evidence type="ECO:0000256" key="13">
    <source>
        <dbReference type="SAM" id="Phobius"/>
    </source>
</evidence>
<keyword evidence="3" id="KW-0813">Transport</keyword>
<keyword evidence="16" id="KW-1185">Reference proteome</keyword>
<keyword evidence="10" id="KW-0408">Iron</keyword>
<name>A0ABS9Z6D1_9HYPH</name>
<dbReference type="PANTHER" id="PTHR30529:SF1">
    <property type="entry name" value="CYTOCHROME B561 HOMOLOG 2"/>
    <property type="match status" value="1"/>
</dbReference>
<evidence type="ECO:0000313" key="15">
    <source>
        <dbReference type="EMBL" id="MCI4683230.1"/>
    </source>
</evidence>
<dbReference type="PANTHER" id="PTHR30529">
    <property type="entry name" value="CYTOCHROME B561"/>
    <property type="match status" value="1"/>
</dbReference>
<evidence type="ECO:0000256" key="9">
    <source>
        <dbReference type="ARBA" id="ARBA00022989"/>
    </source>
</evidence>
<dbReference type="RefSeq" id="WP_243067192.1">
    <property type="nucleotide sequence ID" value="NZ_JAIVFK010000028.1"/>
</dbReference>
<evidence type="ECO:0000259" key="14">
    <source>
        <dbReference type="Pfam" id="PF01292"/>
    </source>
</evidence>
<comment type="similarity">
    <text evidence="12">Belongs to the cytochrome b561 family.</text>
</comment>
<accession>A0ABS9Z6D1</accession>
<dbReference type="InterPro" id="IPR011577">
    <property type="entry name" value="Cyt_b561_bac/Ni-Hgenase"/>
</dbReference>
<keyword evidence="7" id="KW-0479">Metal-binding</keyword>
<evidence type="ECO:0000256" key="12">
    <source>
        <dbReference type="ARBA" id="ARBA00037975"/>
    </source>
</evidence>
<feature type="transmembrane region" description="Helical" evidence="13">
    <location>
        <begin position="54"/>
        <end position="71"/>
    </location>
</feature>
<evidence type="ECO:0000256" key="1">
    <source>
        <dbReference type="ARBA" id="ARBA00001970"/>
    </source>
</evidence>
<keyword evidence="9 13" id="KW-1133">Transmembrane helix</keyword>
<comment type="subcellular location">
    <subcellularLocation>
        <location evidence="2">Cell membrane</location>
        <topology evidence="2">Multi-pass membrane protein</topology>
    </subcellularLocation>
</comment>
<reference evidence="15" key="1">
    <citation type="journal article" date="2022" name="ISME J.">
        <title>Identification of active gaseous-alkane degraders at natural gas seeps.</title>
        <authorList>
            <person name="Farhan Ul Haque M."/>
            <person name="Hernandez M."/>
            <person name="Crombie A.T."/>
            <person name="Murrell J.C."/>
        </authorList>
    </citation>
    <scope>NUCLEOTIDE SEQUENCE</scope>
    <source>
        <strain evidence="15">PC2</strain>
    </source>
</reference>
<comment type="caution">
    <text evidence="15">The sequence shown here is derived from an EMBL/GenBank/DDBJ whole genome shotgun (WGS) entry which is preliminary data.</text>
</comment>
<dbReference type="SUPFAM" id="SSF81342">
    <property type="entry name" value="Transmembrane di-heme cytochromes"/>
    <property type="match status" value="1"/>
</dbReference>
<sequence>MTKPSPERYSAVAVVLHWAMALGIFALIGIGLTMKHGNIPKAQVVQLFQLHKSIGILILLLVIVRLAWRLVQAPPALPSVLPALERKAAHAGHAALYFFMLALPLSGWALVTTSRFNIPTVLFGLVVWPPMPFLADSADKAAIHEVMEAFHKYGAYVLIAVLAVHIGAALRHAVKGDAPLSRMSLFGGKAGGSAK</sequence>
<dbReference type="Proteomes" id="UP001139104">
    <property type="component" value="Unassembled WGS sequence"/>
</dbReference>
<dbReference type="EMBL" id="JAIVFP010000001">
    <property type="protein sequence ID" value="MCI4683230.1"/>
    <property type="molecule type" value="Genomic_DNA"/>
</dbReference>
<evidence type="ECO:0000256" key="4">
    <source>
        <dbReference type="ARBA" id="ARBA00022475"/>
    </source>
</evidence>
<feature type="transmembrane region" description="Helical" evidence="13">
    <location>
        <begin position="91"/>
        <end position="111"/>
    </location>
</feature>
<dbReference type="Pfam" id="PF01292">
    <property type="entry name" value="Ni_hydr_CYTB"/>
    <property type="match status" value="1"/>
</dbReference>
<dbReference type="InterPro" id="IPR052168">
    <property type="entry name" value="Cytochrome_b561_oxidase"/>
</dbReference>
<dbReference type="Gene3D" id="1.20.950.20">
    <property type="entry name" value="Transmembrane di-heme cytochromes, Chain C"/>
    <property type="match status" value="1"/>
</dbReference>
<evidence type="ECO:0000256" key="8">
    <source>
        <dbReference type="ARBA" id="ARBA00022982"/>
    </source>
</evidence>
<evidence type="ECO:0000313" key="16">
    <source>
        <dbReference type="Proteomes" id="UP001139104"/>
    </source>
</evidence>
<feature type="transmembrane region" description="Helical" evidence="13">
    <location>
        <begin position="118"/>
        <end position="135"/>
    </location>
</feature>
<keyword evidence="4" id="KW-1003">Cell membrane</keyword>
<comment type="cofactor">
    <cofactor evidence="1">
        <name>heme b</name>
        <dbReference type="ChEBI" id="CHEBI:60344"/>
    </cofactor>
</comment>
<feature type="transmembrane region" description="Helical" evidence="13">
    <location>
        <begin position="12"/>
        <end position="33"/>
    </location>
</feature>